<dbReference type="EMBL" id="JAATWM020000066">
    <property type="protein sequence ID" value="KAF9869651.1"/>
    <property type="molecule type" value="Genomic_DNA"/>
</dbReference>
<name>A0A9P6HVK5_9PEZI</name>
<dbReference type="AlphaFoldDB" id="A0A9P6HVK5"/>
<comment type="caution">
    <text evidence="2">The sequence shown here is derived from an EMBL/GenBank/DDBJ whole genome shotgun (WGS) entry which is preliminary data.</text>
</comment>
<evidence type="ECO:0000256" key="1">
    <source>
        <dbReference type="SAM" id="MobiDB-lite"/>
    </source>
</evidence>
<proteinExistence type="predicted"/>
<feature type="region of interest" description="Disordered" evidence="1">
    <location>
        <begin position="136"/>
        <end position="192"/>
    </location>
</feature>
<keyword evidence="3" id="KW-1185">Reference proteome</keyword>
<evidence type="ECO:0000313" key="2">
    <source>
        <dbReference type="EMBL" id="KAF9869651.1"/>
    </source>
</evidence>
<reference evidence="2" key="1">
    <citation type="submission" date="2020-03" db="EMBL/GenBank/DDBJ databases">
        <authorList>
            <person name="He L."/>
        </authorList>
    </citation>
    <scope>NUCLEOTIDE SEQUENCE</scope>
    <source>
        <strain evidence="2">CkLH20</strain>
    </source>
</reference>
<evidence type="ECO:0000313" key="3">
    <source>
        <dbReference type="Proteomes" id="UP000781932"/>
    </source>
</evidence>
<sequence>MPSESGSKHHSPRTAGPSPASPRPFNYMSDDEIATSDVTLSGSSKTSSKRRRIGRFTPPKSVLVYREPPTSPTIDRRRGKRAIKVPSKNLTAVRKKTLIKETFNKETSNKETLTNKSRPQQFFDKTAQPWEYDIFDAMNGPSTPPRAGFGISHNLRSPTLSQKSPGTPSDPGLSSERSGHPSTCISHNEPSA</sequence>
<feature type="compositionally biased region" description="Polar residues" evidence="1">
    <location>
        <begin position="154"/>
        <end position="167"/>
    </location>
</feature>
<feature type="region of interest" description="Disordered" evidence="1">
    <location>
        <begin position="1"/>
        <end position="79"/>
    </location>
</feature>
<protein>
    <submittedName>
        <fullName evidence="2">Uncharacterized protein</fullName>
    </submittedName>
</protein>
<dbReference type="RefSeq" id="XP_038739112.1">
    <property type="nucleotide sequence ID" value="XM_038895550.1"/>
</dbReference>
<accession>A0A9P6HVK5</accession>
<gene>
    <name evidence="2" type="ORF">CkaCkLH20_12838</name>
</gene>
<dbReference type="GeneID" id="62168624"/>
<reference evidence="2" key="2">
    <citation type="submission" date="2020-11" db="EMBL/GenBank/DDBJ databases">
        <title>Whole genome sequencing of Colletotrichum sp.</title>
        <authorList>
            <person name="Li H."/>
        </authorList>
    </citation>
    <scope>NUCLEOTIDE SEQUENCE</scope>
    <source>
        <strain evidence="2">CkLH20</strain>
    </source>
</reference>
<dbReference type="Proteomes" id="UP000781932">
    <property type="component" value="Unassembled WGS sequence"/>
</dbReference>
<organism evidence="2 3">
    <name type="scientific">Colletotrichum karsti</name>
    <dbReference type="NCBI Taxonomy" id="1095194"/>
    <lineage>
        <taxon>Eukaryota</taxon>
        <taxon>Fungi</taxon>
        <taxon>Dikarya</taxon>
        <taxon>Ascomycota</taxon>
        <taxon>Pezizomycotina</taxon>
        <taxon>Sordariomycetes</taxon>
        <taxon>Hypocreomycetidae</taxon>
        <taxon>Glomerellales</taxon>
        <taxon>Glomerellaceae</taxon>
        <taxon>Colletotrichum</taxon>
        <taxon>Colletotrichum boninense species complex</taxon>
    </lineage>
</organism>
<feature type="compositionally biased region" description="Polar residues" evidence="1">
    <location>
        <begin position="180"/>
        <end position="192"/>
    </location>
</feature>